<dbReference type="Proteomes" id="UP000652761">
    <property type="component" value="Unassembled WGS sequence"/>
</dbReference>
<evidence type="ECO:0000313" key="3">
    <source>
        <dbReference type="Proteomes" id="UP000652761"/>
    </source>
</evidence>
<dbReference type="PANTHER" id="PTHR35482:SF1">
    <property type="entry name" value="CYTOCHROME C OXIDASE SUBUNIT"/>
    <property type="match status" value="1"/>
</dbReference>
<gene>
    <name evidence="2" type="ORF">Taro_020233</name>
</gene>
<dbReference type="OrthoDB" id="206869at2759"/>
<comment type="caution">
    <text evidence="2">The sequence shown here is derived from an EMBL/GenBank/DDBJ whole genome shotgun (WGS) entry which is preliminary data.</text>
</comment>
<dbReference type="AlphaFoldDB" id="A0A843UYB2"/>
<evidence type="ECO:0000313" key="2">
    <source>
        <dbReference type="EMBL" id="MQL87686.1"/>
    </source>
</evidence>
<proteinExistence type="predicted"/>
<name>A0A843UYB2_COLES</name>
<protein>
    <submittedName>
        <fullName evidence="2">Uncharacterized protein</fullName>
    </submittedName>
</protein>
<organism evidence="2 3">
    <name type="scientific">Colocasia esculenta</name>
    <name type="common">Wild taro</name>
    <name type="synonym">Arum esculentum</name>
    <dbReference type="NCBI Taxonomy" id="4460"/>
    <lineage>
        <taxon>Eukaryota</taxon>
        <taxon>Viridiplantae</taxon>
        <taxon>Streptophyta</taxon>
        <taxon>Embryophyta</taxon>
        <taxon>Tracheophyta</taxon>
        <taxon>Spermatophyta</taxon>
        <taxon>Magnoliopsida</taxon>
        <taxon>Liliopsida</taxon>
        <taxon>Araceae</taxon>
        <taxon>Aroideae</taxon>
        <taxon>Colocasieae</taxon>
        <taxon>Colocasia</taxon>
    </lineage>
</organism>
<keyword evidence="3" id="KW-1185">Reference proteome</keyword>
<accession>A0A843UYB2</accession>
<reference evidence="2" key="1">
    <citation type="submission" date="2017-07" db="EMBL/GenBank/DDBJ databases">
        <title>Taro Niue Genome Assembly and Annotation.</title>
        <authorList>
            <person name="Atibalentja N."/>
            <person name="Keating K."/>
            <person name="Fields C.J."/>
        </authorList>
    </citation>
    <scope>NUCLEOTIDE SEQUENCE</scope>
    <source>
        <strain evidence="2">Niue_2</strain>
        <tissue evidence="2">Leaf</tissue>
    </source>
</reference>
<feature type="region of interest" description="Disordered" evidence="1">
    <location>
        <begin position="106"/>
        <end position="125"/>
    </location>
</feature>
<sequence length="269" mass="29507">MRRTPPSQLNPNAPACATQSACSGAHIKRLDALAAASDLVRRHHCCNRRRRSAPTLPLSAATSSACRFSVCVCVCVWIGRLVRGGWWSLGEEELAREEEGRGVRCKRGEGAVGTPAERRRRRGAGGEEDYMLERSSIRSKEGGREEETIMMTTAMQVAAGFVWNKCEDRDSCFHLLRLFVQKVGVCNPVMLLNEIEKTSSDARGDLASALLEIGGGRNICPGEVLESADTKAAKEECTRQLISNYKSQIGLTVDAKLKAYCETAKVWES</sequence>
<dbReference type="PANTHER" id="PTHR35482">
    <property type="entry name" value="CYTOCHROME C OXIDASE SUBUNIT"/>
    <property type="match status" value="1"/>
</dbReference>
<dbReference type="EMBL" id="NMUH01000996">
    <property type="protein sequence ID" value="MQL87686.1"/>
    <property type="molecule type" value="Genomic_DNA"/>
</dbReference>
<evidence type="ECO:0000256" key="1">
    <source>
        <dbReference type="SAM" id="MobiDB-lite"/>
    </source>
</evidence>